<reference evidence="2 3" key="1">
    <citation type="submission" date="2019-07" db="EMBL/GenBank/DDBJ databases">
        <title>The pathways for chlorine oxyanion respiration interact through the shared metabolite chlorate.</title>
        <authorList>
            <person name="Barnum T.P."/>
            <person name="Cheng Y."/>
            <person name="Hill K.A."/>
            <person name="Lucas L.N."/>
            <person name="Carlson H.K."/>
            <person name="Coates J.D."/>
        </authorList>
    </citation>
    <scope>NUCLEOTIDE SEQUENCE [LARGE SCALE GENOMIC DNA]</scope>
    <source>
        <strain evidence="2 3">BK-1</strain>
    </source>
</reference>
<protein>
    <recommendedName>
        <fullName evidence="4">Replication protein</fullName>
    </recommendedName>
</protein>
<evidence type="ECO:0000313" key="2">
    <source>
        <dbReference type="EMBL" id="TVO78451.1"/>
    </source>
</evidence>
<proteinExistence type="predicted"/>
<comment type="caution">
    <text evidence="2">The sequence shown here is derived from an EMBL/GenBank/DDBJ whole genome shotgun (WGS) entry which is preliminary data.</text>
</comment>
<feature type="region of interest" description="Disordered" evidence="1">
    <location>
        <begin position="111"/>
        <end position="155"/>
    </location>
</feature>
<feature type="compositionally biased region" description="Basic and acidic residues" evidence="1">
    <location>
        <begin position="111"/>
        <end position="131"/>
    </location>
</feature>
<evidence type="ECO:0000313" key="3">
    <source>
        <dbReference type="Proteomes" id="UP000316649"/>
    </source>
</evidence>
<evidence type="ECO:0008006" key="4">
    <source>
        <dbReference type="Google" id="ProtNLM"/>
    </source>
</evidence>
<accession>A0A557SLZ9</accession>
<dbReference type="EMBL" id="VMNH01000003">
    <property type="protein sequence ID" value="TVO78451.1"/>
    <property type="molecule type" value="Genomic_DNA"/>
</dbReference>
<dbReference type="AlphaFoldDB" id="A0A557SLZ9"/>
<organism evidence="2 3">
    <name type="scientific">Sedimenticola selenatireducens</name>
    <dbReference type="NCBI Taxonomy" id="191960"/>
    <lineage>
        <taxon>Bacteria</taxon>
        <taxon>Pseudomonadati</taxon>
        <taxon>Pseudomonadota</taxon>
        <taxon>Gammaproteobacteria</taxon>
        <taxon>Chromatiales</taxon>
        <taxon>Sedimenticolaceae</taxon>
        <taxon>Sedimenticola</taxon>
    </lineage>
</organism>
<name>A0A557SLZ9_9GAMM</name>
<gene>
    <name evidence="2" type="ORF">FHP88_01945</name>
</gene>
<keyword evidence="3" id="KW-1185">Reference proteome</keyword>
<dbReference type="OrthoDB" id="6058756at2"/>
<dbReference type="Proteomes" id="UP000316649">
    <property type="component" value="Unassembled WGS sequence"/>
</dbReference>
<evidence type="ECO:0000256" key="1">
    <source>
        <dbReference type="SAM" id="MobiDB-lite"/>
    </source>
</evidence>
<sequence>MAKPKPYKREGGYVKKWEVILASSAYRDLKPVARCLLEEFQRIYRPARNGTLSISLKRAQTLINAGETAVMEAFKQLVANGFIVLTHGELWQQRKAREWRLTFEPYANGREPSDEWKYWTPKLKPDPENRADLPGYQGSESNKDNNTDKHDYLRL</sequence>
<feature type="compositionally biased region" description="Basic and acidic residues" evidence="1">
    <location>
        <begin position="141"/>
        <end position="155"/>
    </location>
</feature>
<dbReference type="RefSeq" id="WP_144357297.1">
    <property type="nucleotide sequence ID" value="NZ_VMNH01000003.1"/>
</dbReference>